<dbReference type="GO" id="GO:0003824">
    <property type="term" value="F:catalytic activity"/>
    <property type="evidence" value="ECO:0007669"/>
    <property type="project" value="InterPro"/>
</dbReference>
<dbReference type="PANTHER" id="PTHR30352">
    <property type="entry name" value="PYRUVATE FORMATE-LYASE-ACTIVATING ENZYME"/>
    <property type="match status" value="1"/>
</dbReference>
<dbReference type="RefSeq" id="WP_210220180.1">
    <property type="nucleotide sequence ID" value="NZ_CP072793.1"/>
</dbReference>
<keyword evidence="4" id="KW-0479">Metal-binding</keyword>
<evidence type="ECO:0000259" key="7">
    <source>
        <dbReference type="PROSITE" id="PS51918"/>
    </source>
</evidence>
<keyword evidence="3" id="KW-0949">S-adenosyl-L-methionine</keyword>
<dbReference type="NCBIfam" id="TIGR02495">
    <property type="entry name" value="NrdG2"/>
    <property type="match status" value="1"/>
</dbReference>
<dbReference type="InterPro" id="IPR058240">
    <property type="entry name" value="rSAM_sf"/>
</dbReference>
<dbReference type="Pfam" id="PF04055">
    <property type="entry name" value="Radical_SAM"/>
    <property type="match status" value="1"/>
</dbReference>
<dbReference type="AlphaFoldDB" id="A0A975FCX9"/>
<evidence type="ECO:0000256" key="4">
    <source>
        <dbReference type="ARBA" id="ARBA00022723"/>
    </source>
</evidence>
<keyword evidence="9" id="KW-1185">Reference proteome</keyword>
<dbReference type="KEGG" id="tun:J9260_06345"/>
<evidence type="ECO:0000256" key="5">
    <source>
        <dbReference type="ARBA" id="ARBA00023004"/>
    </source>
</evidence>
<accession>A0A975FCX9</accession>
<dbReference type="InterPro" id="IPR012840">
    <property type="entry name" value="NrdG2"/>
</dbReference>
<dbReference type="PROSITE" id="PS51918">
    <property type="entry name" value="RADICAL_SAM"/>
    <property type="match status" value="1"/>
</dbReference>
<dbReference type="InterPro" id="IPR034457">
    <property type="entry name" value="Organic_radical-activating"/>
</dbReference>
<evidence type="ECO:0000256" key="1">
    <source>
        <dbReference type="ARBA" id="ARBA00001966"/>
    </source>
</evidence>
<proteinExistence type="predicted"/>
<keyword evidence="6" id="KW-0411">Iron-sulfur</keyword>
<name>A0A975FCX9_9GAMM</name>
<dbReference type="Proteomes" id="UP000672009">
    <property type="component" value="Chromosome"/>
</dbReference>
<evidence type="ECO:0000256" key="6">
    <source>
        <dbReference type="ARBA" id="ARBA00023014"/>
    </source>
</evidence>
<evidence type="ECO:0000313" key="8">
    <source>
        <dbReference type="EMBL" id="QTR54705.1"/>
    </source>
</evidence>
<dbReference type="InterPro" id="IPR007197">
    <property type="entry name" value="rSAM"/>
</dbReference>
<dbReference type="EMBL" id="CP072793">
    <property type="protein sequence ID" value="QTR54705.1"/>
    <property type="molecule type" value="Genomic_DNA"/>
</dbReference>
<sequence>MLQLGGLVPLTSIDFPGHLAAVMFCQGCPWHCRYCHNPHLQRTDVPNKLEWVEVMRFLRERVGFLDGVVFSGGEPLLQPRLPEAMQVVKALGFKIALHTAGIMPARLAKVLPYVDWVGLDIKAPFHAYKKVTGLAGSGFKAEESLDLLLNAHHVDYEIRTTVDVALVRKSELEILAETLAKRGVKHFVLQSCQPLTVTIPIQTTYLWEDTRLLEKLAGLFPVFEVRI</sequence>
<protein>
    <submittedName>
        <fullName evidence="8">Anaerobic ribonucleoside-triphosphate reductase activating protein</fullName>
    </submittedName>
</protein>
<reference evidence="8" key="1">
    <citation type="submission" date="2021-04" db="EMBL/GenBank/DDBJ databases">
        <title>Genomics, taxonomy and metabolism of representatives of sulfur bacteria of the genus Thiothrix: Thiothrix fructosivorans QT, Thiothrix unzii A1T and three new species, Thiothrix subterranea sp. nov., Thiothrix litoralis sp. nov. and 'Candidatus Thiothrix anitrata' sp. nov.</title>
        <authorList>
            <person name="Ravin N.V."/>
            <person name="Smolyakov D."/>
            <person name="Rudenko T.S."/>
            <person name="Mardanov A.V."/>
            <person name="Beletsky A.V."/>
            <person name="Markov N.D."/>
            <person name="Fomenkov A.I."/>
            <person name="Roberts R.J."/>
            <person name="Karnachuk O.V."/>
            <person name="Novikov A."/>
            <person name="Grabovich M.Y."/>
        </authorList>
    </citation>
    <scope>NUCLEOTIDE SEQUENCE</scope>
    <source>
        <strain evidence="8">A1</strain>
    </source>
</reference>
<dbReference type="SUPFAM" id="SSF102114">
    <property type="entry name" value="Radical SAM enzymes"/>
    <property type="match status" value="1"/>
</dbReference>
<dbReference type="SFLD" id="SFLDS00029">
    <property type="entry name" value="Radical_SAM"/>
    <property type="match status" value="1"/>
</dbReference>
<dbReference type="CDD" id="cd01335">
    <property type="entry name" value="Radical_SAM"/>
    <property type="match status" value="1"/>
</dbReference>
<dbReference type="GO" id="GO:0051539">
    <property type="term" value="F:4 iron, 4 sulfur cluster binding"/>
    <property type="evidence" value="ECO:0007669"/>
    <property type="project" value="UniProtKB-KW"/>
</dbReference>
<evidence type="ECO:0000256" key="3">
    <source>
        <dbReference type="ARBA" id="ARBA00022691"/>
    </source>
</evidence>
<dbReference type="InterPro" id="IPR013785">
    <property type="entry name" value="Aldolase_TIM"/>
</dbReference>
<organism evidence="8 9">
    <name type="scientific">Thiothrix unzii</name>
    <dbReference type="NCBI Taxonomy" id="111769"/>
    <lineage>
        <taxon>Bacteria</taxon>
        <taxon>Pseudomonadati</taxon>
        <taxon>Pseudomonadota</taxon>
        <taxon>Gammaproteobacteria</taxon>
        <taxon>Thiotrichales</taxon>
        <taxon>Thiotrichaceae</taxon>
        <taxon>Thiothrix</taxon>
    </lineage>
</organism>
<dbReference type="SFLD" id="SFLDG01094">
    <property type="entry name" value="Uncharacterised_Radical_SAM_Su"/>
    <property type="match status" value="1"/>
</dbReference>
<dbReference type="GO" id="GO:0046872">
    <property type="term" value="F:metal ion binding"/>
    <property type="evidence" value="ECO:0007669"/>
    <property type="project" value="UniProtKB-KW"/>
</dbReference>
<evidence type="ECO:0000256" key="2">
    <source>
        <dbReference type="ARBA" id="ARBA00022485"/>
    </source>
</evidence>
<keyword evidence="5" id="KW-0408">Iron</keyword>
<dbReference type="PANTHER" id="PTHR30352:SF13">
    <property type="entry name" value="GLYCYL-RADICAL ENZYME ACTIVATING ENZYME YJJW-RELATED"/>
    <property type="match status" value="1"/>
</dbReference>
<feature type="domain" description="Radical SAM core" evidence="7">
    <location>
        <begin position="14"/>
        <end position="227"/>
    </location>
</feature>
<comment type="cofactor">
    <cofactor evidence="1">
        <name>[4Fe-4S] cluster</name>
        <dbReference type="ChEBI" id="CHEBI:49883"/>
    </cofactor>
</comment>
<gene>
    <name evidence="8" type="ORF">J9260_06345</name>
</gene>
<keyword evidence="2" id="KW-0004">4Fe-4S</keyword>
<evidence type="ECO:0000313" key="9">
    <source>
        <dbReference type="Proteomes" id="UP000672009"/>
    </source>
</evidence>
<dbReference type="Gene3D" id="3.20.20.70">
    <property type="entry name" value="Aldolase class I"/>
    <property type="match status" value="1"/>
</dbReference>